<name>A0A5B0PH12_PUCGR</name>
<reference evidence="1 2" key="1">
    <citation type="submission" date="2019-05" db="EMBL/GenBank/DDBJ databases">
        <title>Emergence of the Ug99 lineage of the wheat stem rust pathogen through somatic hybridization.</title>
        <authorList>
            <person name="Li F."/>
            <person name="Upadhyaya N.M."/>
            <person name="Sperschneider J."/>
            <person name="Matny O."/>
            <person name="Nguyen-Phuc H."/>
            <person name="Mago R."/>
            <person name="Raley C."/>
            <person name="Miller M.E."/>
            <person name="Silverstein K.A.T."/>
            <person name="Henningsen E."/>
            <person name="Hirsch C.D."/>
            <person name="Visser B."/>
            <person name="Pretorius Z.A."/>
            <person name="Steffenson B.J."/>
            <person name="Schwessinger B."/>
            <person name="Dodds P.N."/>
            <person name="Figueroa M."/>
        </authorList>
    </citation>
    <scope>NUCLEOTIDE SEQUENCE [LARGE SCALE GENOMIC DNA]</scope>
    <source>
        <strain evidence="1">21-0</strain>
    </source>
</reference>
<evidence type="ECO:0000313" key="2">
    <source>
        <dbReference type="Proteomes" id="UP000324748"/>
    </source>
</evidence>
<keyword evidence="2" id="KW-1185">Reference proteome</keyword>
<gene>
    <name evidence="1" type="ORF">PGT21_001261</name>
</gene>
<accession>A0A5B0PH12</accession>
<proteinExistence type="predicted"/>
<evidence type="ECO:0000313" key="1">
    <source>
        <dbReference type="EMBL" id="KAA1100915.1"/>
    </source>
</evidence>
<protein>
    <submittedName>
        <fullName evidence="1">Uncharacterized protein</fullName>
    </submittedName>
</protein>
<sequence length="116" mass="12847">MERKSKPLTLPSASSCQLLKANQAGLRLVYTLSKEEASTLLVTYHYSAMPKDVRSLKSGQDQLKPLHALGLPEPTCLTISPPIATPLCVGHRHKESQLDDRKAGVSTWIQFQFSCR</sequence>
<organism evidence="1 2">
    <name type="scientific">Puccinia graminis f. sp. tritici</name>
    <dbReference type="NCBI Taxonomy" id="56615"/>
    <lineage>
        <taxon>Eukaryota</taxon>
        <taxon>Fungi</taxon>
        <taxon>Dikarya</taxon>
        <taxon>Basidiomycota</taxon>
        <taxon>Pucciniomycotina</taxon>
        <taxon>Pucciniomycetes</taxon>
        <taxon>Pucciniales</taxon>
        <taxon>Pucciniaceae</taxon>
        <taxon>Puccinia</taxon>
    </lineage>
</organism>
<dbReference type="EMBL" id="VSWC01000053">
    <property type="protein sequence ID" value="KAA1100915.1"/>
    <property type="molecule type" value="Genomic_DNA"/>
</dbReference>
<dbReference type="Proteomes" id="UP000324748">
    <property type="component" value="Unassembled WGS sequence"/>
</dbReference>
<comment type="caution">
    <text evidence="1">The sequence shown here is derived from an EMBL/GenBank/DDBJ whole genome shotgun (WGS) entry which is preliminary data.</text>
</comment>
<dbReference type="AlphaFoldDB" id="A0A5B0PH12"/>